<evidence type="ECO:0000313" key="2">
    <source>
        <dbReference type="Proteomes" id="UP001241377"/>
    </source>
</evidence>
<reference evidence="1" key="1">
    <citation type="submission" date="2023-04" db="EMBL/GenBank/DDBJ databases">
        <title>Draft Genome sequencing of Naganishia species isolated from polar environments using Oxford Nanopore Technology.</title>
        <authorList>
            <person name="Leo P."/>
            <person name="Venkateswaran K."/>
        </authorList>
    </citation>
    <scope>NUCLEOTIDE SEQUENCE</scope>
    <source>
        <strain evidence="1">MNA-CCFEE 5261</strain>
    </source>
</reference>
<comment type="caution">
    <text evidence="1">The sequence shown here is derived from an EMBL/GenBank/DDBJ whole genome shotgun (WGS) entry which is preliminary data.</text>
</comment>
<keyword evidence="2" id="KW-1185">Reference proteome</keyword>
<dbReference type="Proteomes" id="UP001241377">
    <property type="component" value="Unassembled WGS sequence"/>
</dbReference>
<accession>A0ACC2WRL4</accession>
<gene>
    <name evidence="1" type="ORF">QFC19_000017</name>
</gene>
<dbReference type="EMBL" id="JASBWR010000001">
    <property type="protein sequence ID" value="KAJ9113824.1"/>
    <property type="molecule type" value="Genomic_DNA"/>
</dbReference>
<proteinExistence type="predicted"/>
<sequence length="548" mass="58538">MVANPFFATTASHFVIPSVGEKIDNATAQAQATAAGLKDQAYNRVQDLKEVAKDSVSVNPTGVDLYARFALAGALGCAVTHGALTPVDVVKTRIQLSPEVYNRGMVTAFRQVINAEGAGALLTGLGPTVLGYAIQGAFKFGGYEFWKKTAIDVVGIDSARENRQAIYLGASGIAEFFADIALCPLEATRIRLVSQPSFANGLAGGFARIAREEGVAGFYAGFGPILFKQVPYTMAKFAVFEVAQEKLIAATGKTKEQLGSQLTYVNLVGGLIAGMAAAVISQPADTLLSKINKTKGLPGQGTTSRLIQMAGQLGAKGLFTGLGARLVMIGTLTAGQFMIYDDIKRALGAKGGADVAQLVITHMTAREFATELLDVKRDPKDPLKRQQGGRESNLLARLVTFAPRDSPEFFGLVSNDVEVAVYASADMISNAVDGSCVSLHDQEESVEIADDLWKVFQVDEADLDSIICTVTAALAHAGIPCKYQSSYYADFVLAYPFSRMMKYRERRGSFDPDSYSTTRINPSLASFTFTSNAQREAQSAVNFQLARG</sequence>
<evidence type="ECO:0000313" key="1">
    <source>
        <dbReference type="EMBL" id="KAJ9113824.1"/>
    </source>
</evidence>
<organism evidence="1 2">
    <name type="scientific">Naganishia cerealis</name>
    <dbReference type="NCBI Taxonomy" id="610337"/>
    <lineage>
        <taxon>Eukaryota</taxon>
        <taxon>Fungi</taxon>
        <taxon>Dikarya</taxon>
        <taxon>Basidiomycota</taxon>
        <taxon>Agaricomycotina</taxon>
        <taxon>Tremellomycetes</taxon>
        <taxon>Filobasidiales</taxon>
        <taxon>Filobasidiaceae</taxon>
        <taxon>Naganishia</taxon>
    </lineage>
</organism>
<protein>
    <submittedName>
        <fullName evidence="1">Uncharacterized protein</fullName>
    </submittedName>
</protein>
<name>A0ACC2WRL4_9TREE</name>